<dbReference type="InterPro" id="IPR058163">
    <property type="entry name" value="LysR-type_TF_proteobact-type"/>
</dbReference>
<evidence type="ECO:0000313" key="7">
    <source>
        <dbReference type="Proteomes" id="UP000050940"/>
    </source>
</evidence>
<dbReference type="RefSeq" id="WP_057641349.1">
    <property type="nucleotide sequence ID" value="NZ_LDJP01000063.1"/>
</dbReference>
<accession>A0A0R0E0D3</accession>
<dbReference type="EMBL" id="LDJP01000063">
    <property type="protein sequence ID" value="KRG83841.1"/>
    <property type="molecule type" value="Genomic_DNA"/>
</dbReference>
<dbReference type="PANTHER" id="PTHR30537">
    <property type="entry name" value="HTH-TYPE TRANSCRIPTIONAL REGULATOR"/>
    <property type="match status" value="1"/>
</dbReference>
<dbReference type="STRING" id="659018.ABB34_10930"/>
<name>A0A0R0E0D3_9GAMM</name>
<dbReference type="Pfam" id="PF00126">
    <property type="entry name" value="HTH_1"/>
    <property type="match status" value="1"/>
</dbReference>
<dbReference type="OrthoDB" id="9810065at2"/>
<dbReference type="GO" id="GO:0006351">
    <property type="term" value="P:DNA-templated transcription"/>
    <property type="evidence" value="ECO:0007669"/>
    <property type="project" value="TreeGrafter"/>
</dbReference>
<dbReference type="InterPro" id="IPR005119">
    <property type="entry name" value="LysR_subst-bd"/>
</dbReference>
<dbReference type="GO" id="GO:0043565">
    <property type="term" value="F:sequence-specific DNA binding"/>
    <property type="evidence" value="ECO:0007669"/>
    <property type="project" value="TreeGrafter"/>
</dbReference>
<evidence type="ECO:0000256" key="2">
    <source>
        <dbReference type="ARBA" id="ARBA00023015"/>
    </source>
</evidence>
<dbReference type="Proteomes" id="UP000050940">
    <property type="component" value="Unassembled WGS sequence"/>
</dbReference>
<proteinExistence type="inferred from homology"/>
<organism evidence="6 7">
    <name type="scientific">Stenotrophomonas daejeonensis</name>
    <dbReference type="NCBI Taxonomy" id="659018"/>
    <lineage>
        <taxon>Bacteria</taxon>
        <taxon>Pseudomonadati</taxon>
        <taxon>Pseudomonadota</taxon>
        <taxon>Gammaproteobacteria</taxon>
        <taxon>Lysobacterales</taxon>
        <taxon>Lysobacteraceae</taxon>
        <taxon>Stenotrophomonas</taxon>
    </lineage>
</organism>
<reference evidence="6 7" key="1">
    <citation type="submission" date="2015-05" db="EMBL/GenBank/DDBJ databases">
        <title>Genome sequencing and analysis of members of genus Stenotrophomonas.</title>
        <authorList>
            <person name="Patil P.P."/>
            <person name="Midha S."/>
            <person name="Patil P.B."/>
        </authorList>
    </citation>
    <scope>NUCLEOTIDE SEQUENCE [LARGE SCALE GENOMIC DNA]</scope>
    <source>
        <strain evidence="6 7">JCM 16244</strain>
    </source>
</reference>
<protein>
    <submittedName>
        <fullName evidence="6">LysR family transcriptional regulator</fullName>
    </submittedName>
</protein>
<dbReference type="Gene3D" id="1.10.10.10">
    <property type="entry name" value="Winged helix-like DNA-binding domain superfamily/Winged helix DNA-binding domain"/>
    <property type="match status" value="1"/>
</dbReference>
<dbReference type="FunFam" id="1.10.10.10:FF:000001">
    <property type="entry name" value="LysR family transcriptional regulator"/>
    <property type="match status" value="1"/>
</dbReference>
<comment type="similarity">
    <text evidence="1">Belongs to the LysR transcriptional regulatory family.</text>
</comment>
<sequence>MANDLNDTLIFVKVVEQGSFTAAARLLGQPKTTVSRKVQELEARLGARLLHRTTRRLGLTEAGSVYYDHCQRIARELEQAESAVSQLQSGPRGWLRFTVPYSVGITWIAPLLGQFQAQYPEIHLDMHLGNEVLDLIAGEADLALRIGPLPDSNLVARKLGSLRTQVFASPAYIHRHGEPHHPDELQHHRTLAVRKHHQGQNNRFAWTLAEDGGEMREFPVNPLVVASDISALNSMLVAGDGLMLSSDVMAKPFIESGMLRRVLAGWTGPEYDFNAVFAGGGLVSPKVRAFVDFLVEKLNFDANYMLLQCPNGKRLAEHEPQYCQRGLERPAELRVLEALSA</sequence>
<evidence type="ECO:0000256" key="1">
    <source>
        <dbReference type="ARBA" id="ARBA00009437"/>
    </source>
</evidence>
<dbReference type="InterPro" id="IPR036390">
    <property type="entry name" value="WH_DNA-bd_sf"/>
</dbReference>
<dbReference type="Gene3D" id="3.40.190.290">
    <property type="match status" value="1"/>
</dbReference>
<dbReference type="PATRIC" id="fig|659018.3.peg.2288"/>
<gene>
    <name evidence="6" type="ORF">ABB34_10930</name>
</gene>
<keyword evidence="7" id="KW-1185">Reference proteome</keyword>
<keyword evidence="2" id="KW-0805">Transcription regulation</keyword>
<feature type="domain" description="HTH lysR-type" evidence="5">
    <location>
        <begin position="1"/>
        <end position="60"/>
    </location>
</feature>
<dbReference type="SUPFAM" id="SSF46785">
    <property type="entry name" value="Winged helix' DNA-binding domain"/>
    <property type="match status" value="1"/>
</dbReference>
<dbReference type="PROSITE" id="PS50931">
    <property type="entry name" value="HTH_LYSR"/>
    <property type="match status" value="1"/>
</dbReference>
<evidence type="ECO:0000259" key="5">
    <source>
        <dbReference type="PROSITE" id="PS50931"/>
    </source>
</evidence>
<dbReference type="InterPro" id="IPR036388">
    <property type="entry name" value="WH-like_DNA-bd_sf"/>
</dbReference>
<evidence type="ECO:0000313" key="6">
    <source>
        <dbReference type="EMBL" id="KRG83841.1"/>
    </source>
</evidence>
<evidence type="ECO:0000256" key="4">
    <source>
        <dbReference type="ARBA" id="ARBA00023163"/>
    </source>
</evidence>
<dbReference type="CDD" id="cd08422">
    <property type="entry name" value="PBP2_CrgA_like"/>
    <property type="match status" value="1"/>
</dbReference>
<comment type="caution">
    <text evidence="6">The sequence shown here is derived from an EMBL/GenBank/DDBJ whole genome shotgun (WGS) entry which is preliminary data.</text>
</comment>
<dbReference type="InterPro" id="IPR000847">
    <property type="entry name" value="LysR_HTH_N"/>
</dbReference>
<dbReference type="Pfam" id="PF03466">
    <property type="entry name" value="LysR_substrate"/>
    <property type="match status" value="1"/>
</dbReference>
<keyword evidence="3" id="KW-0238">DNA-binding</keyword>
<dbReference type="AlphaFoldDB" id="A0A0R0E0D3"/>
<evidence type="ECO:0000256" key="3">
    <source>
        <dbReference type="ARBA" id="ARBA00023125"/>
    </source>
</evidence>
<dbReference type="SUPFAM" id="SSF53850">
    <property type="entry name" value="Periplasmic binding protein-like II"/>
    <property type="match status" value="1"/>
</dbReference>
<dbReference type="GO" id="GO:0003700">
    <property type="term" value="F:DNA-binding transcription factor activity"/>
    <property type="evidence" value="ECO:0007669"/>
    <property type="project" value="InterPro"/>
</dbReference>
<dbReference type="PANTHER" id="PTHR30537:SF68">
    <property type="entry name" value="TRANSCRIPTIONAL REGULATOR-RELATED"/>
    <property type="match status" value="1"/>
</dbReference>
<keyword evidence="4" id="KW-0804">Transcription</keyword>